<reference evidence="1 2" key="1">
    <citation type="journal article" date="2011" name="Stand. Genomic Sci.">
        <title>Complete genome sequence of Rhodospirillum rubrum type strain (S1).</title>
        <authorList>
            <person name="Munk A.C."/>
            <person name="Copeland A."/>
            <person name="Lucas S."/>
            <person name="Lapidus A."/>
            <person name="Del Rio T.G."/>
            <person name="Barry K."/>
            <person name="Detter J.C."/>
            <person name="Hammon N."/>
            <person name="Israni S."/>
            <person name="Pitluck S."/>
            <person name="Brettin T."/>
            <person name="Bruce D."/>
            <person name="Han C."/>
            <person name="Tapia R."/>
            <person name="Gilna P."/>
            <person name="Schmutz J."/>
            <person name="Larimer F."/>
            <person name="Land M."/>
            <person name="Kyrpides N.C."/>
            <person name="Mavromatis K."/>
            <person name="Richardson P."/>
            <person name="Rohde M."/>
            <person name="Goker M."/>
            <person name="Klenk H.P."/>
            <person name="Zhang Y."/>
            <person name="Roberts G.P."/>
            <person name="Reslewic S."/>
            <person name="Schwartz D.C."/>
        </authorList>
    </citation>
    <scope>NUCLEOTIDE SEQUENCE [LARGE SCALE GENOMIC DNA]</scope>
    <source>
        <strain evidence="2">ATCC 11170 / ATH 1.1.1 / DSM 467 / LMG 4362 / NCIMB 8255 / S1</strain>
    </source>
</reference>
<evidence type="ECO:0000313" key="2">
    <source>
        <dbReference type="Proteomes" id="UP000001929"/>
    </source>
</evidence>
<evidence type="ECO:0000313" key="1">
    <source>
        <dbReference type="EMBL" id="ABC20978.1"/>
    </source>
</evidence>
<dbReference type="CDD" id="cd09731">
    <property type="entry name" value="Cse2_I-E"/>
    <property type="match status" value="1"/>
</dbReference>
<proteinExistence type="predicted"/>
<dbReference type="AlphaFoldDB" id="Q2RY17"/>
<organism evidence="1 2">
    <name type="scientific">Rhodospirillum rubrum (strain ATCC 11170 / ATH 1.1.1 / DSM 467 / LMG 4362 / NCIMB 8255 / S1)</name>
    <dbReference type="NCBI Taxonomy" id="269796"/>
    <lineage>
        <taxon>Bacteria</taxon>
        <taxon>Pseudomonadati</taxon>
        <taxon>Pseudomonadota</taxon>
        <taxon>Alphaproteobacteria</taxon>
        <taxon>Rhodospirillales</taxon>
        <taxon>Rhodospirillaceae</taxon>
        <taxon>Rhodospirillum</taxon>
    </lineage>
</organism>
<dbReference type="EnsemblBacteria" id="ABC20978">
    <property type="protein sequence ID" value="ABC20978"/>
    <property type="gene ID" value="Rru_A0173"/>
</dbReference>
<dbReference type="KEGG" id="rru:Rru_A0173"/>
<dbReference type="RefSeq" id="WP_011387932.1">
    <property type="nucleotide sequence ID" value="NC_007643.1"/>
</dbReference>
<sequence length="200" mass="22036">MNRASPLNETFSEWWEKSIDKDDGQAKADRAALCRLGVADQVFPPAIDVAGALTIGAFRTLYRQINQREILKDFRTGDWEDRLAVAAMVLAQVRTNTPSHTTAALLGGDDDTPLMAESRFRRLLRAKDPVDLWAQARRAVALLKREAPVGDLGASLFTWDAHTRRRWAGAYWRLQAPAEDQSAPSAAVLSPTPLSTLGAP</sequence>
<dbReference type="EMBL" id="CP000230">
    <property type="protein sequence ID" value="ABC20978.1"/>
    <property type="molecule type" value="Genomic_DNA"/>
</dbReference>
<dbReference type="Proteomes" id="UP000001929">
    <property type="component" value="Chromosome"/>
</dbReference>
<dbReference type="STRING" id="269796.Rru_A0173"/>
<dbReference type="InterPro" id="IPR038287">
    <property type="entry name" value="Cse2_sf"/>
</dbReference>
<name>Q2RY17_RHORT</name>
<dbReference type="NCBIfam" id="TIGR02548">
    <property type="entry name" value="casB_cse2"/>
    <property type="match status" value="1"/>
</dbReference>
<accession>Q2RY17</accession>
<dbReference type="Gene3D" id="1.10.520.40">
    <property type="entry name" value="CRISPR-associated protein Cse2"/>
    <property type="match status" value="1"/>
</dbReference>
<dbReference type="HOGENOM" id="CLU_1365333_0_0_5"/>
<dbReference type="PATRIC" id="fig|269796.9.peg.226"/>
<dbReference type="InterPro" id="IPR013382">
    <property type="entry name" value="CRISPR-assoc_prot_Cse2"/>
</dbReference>
<gene>
    <name evidence="1" type="ordered locus">Rru_A0173</name>
</gene>
<dbReference type="Pfam" id="PF09485">
    <property type="entry name" value="CRISPR_Cse2"/>
    <property type="match status" value="1"/>
</dbReference>
<protein>
    <submittedName>
        <fullName evidence="1">CRISPR-associated protein, Cse2 family</fullName>
    </submittedName>
</protein>
<keyword evidence="2" id="KW-1185">Reference proteome</keyword>